<evidence type="ECO:0000259" key="3">
    <source>
        <dbReference type="Pfam" id="PF12923"/>
    </source>
</evidence>
<dbReference type="SUPFAM" id="SSF54928">
    <property type="entry name" value="RNA-binding domain, RBD"/>
    <property type="match status" value="1"/>
</dbReference>
<sequence>MSFGRRSLEKFLCFASPAMDGLPSTLSGFAVLPVVYSKDATHILYAKQHTAAKKTTSKDAPDVLPRDRTLFLVNVPPDATERELTLLFKPDGIVEKVVFDQRAAEEEALNALEDSDDDDEGQDEDESMEVDEGRPAKKQKKSKMKDERPILIPLPTTPLRTFRRTGRTAFVVFLDASSLAKALTPPHKPRLWPNSPEPRGLAHYKALYSAMRPPLDAVRAHAESAVALYDYEKAKRKSSEYHKGEAIVDEDGFTLVTRGGAYGKTLGGGISVATKQFQETGETATKKKKKAEKEGFYAFQKHEKKRQGKELHRSGYIIRLICIVFRTY</sequence>
<evidence type="ECO:0000256" key="1">
    <source>
        <dbReference type="ARBA" id="ARBA00006110"/>
    </source>
</evidence>
<dbReference type="GO" id="GO:0000028">
    <property type="term" value="P:ribosomal small subunit assembly"/>
    <property type="evidence" value="ECO:0007669"/>
    <property type="project" value="TreeGrafter"/>
</dbReference>
<feature type="domain" description="Ribosomal RNA-processing protein 7 C-terminal" evidence="3">
    <location>
        <begin position="211"/>
        <end position="308"/>
    </location>
</feature>
<dbReference type="Pfam" id="PF17799">
    <property type="entry name" value="RRM_Rrp7"/>
    <property type="match status" value="1"/>
</dbReference>
<evidence type="ECO:0000259" key="4">
    <source>
        <dbReference type="Pfam" id="PF17799"/>
    </source>
</evidence>
<dbReference type="GO" id="GO:0006364">
    <property type="term" value="P:rRNA processing"/>
    <property type="evidence" value="ECO:0007669"/>
    <property type="project" value="TreeGrafter"/>
</dbReference>
<dbReference type="InterPro" id="IPR024326">
    <property type="entry name" value="RRP7_C"/>
</dbReference>
<feature type="domain" description="Rrp7 RRM-like N-terminal" evidence="4">
    <location>
        <begin position="26"/>
        <end position="184"/>
    </location>
</feature>
<comment type="caution">
    <text evidence="5">The sequence shown here is derived from an EMBL/GenBank/DDBJ whole genome shotgun (WGS) entry which is preliminary data.</text>
</comment>
<dbReference type="PANTHER" id="PTHR13191">
    <property type="entry name" value="RIBOSOMAL RNA PROCESSING PROTEIN 7-RELATED"/>
    <property type="match status" value="1"/>
</dbReference>
<dbReference type="GO" id="GO:0032545">
    <property type="term" value="C:CURI complex"/>
    <property type="evidence" value="ECO:0007669"/>
    <property type="project" value="TreeGrafter"/>
</dbReference>
<dbReference type="InterPro" id="IPR035979">
    <property type="entry name" value="RBD_domain_sf"/>
</dbReference>
<organism evidence="5 6">
    <name type="scientific">Sanghuangporus baumii</name>
    <name type="common">Phellinus baumii</name>
    <dbReference type="NCBI Taxonomy" id="108892"/>
    <lineage>
        <taxon>Eukaryota</taxon>
        <taxon>Fungi</taxon>
        <taxon>Dikarya</taxon>
        <taxon>Basidiomycota</taxon>
        <taxon>Agaricomycotina</taxon>
        <taxon>Agaricomycetes</taxon>
        <taxon>Hymenochaetales</taxon>
        <taxon>Hymenochaetaceae</taxon>
        <taxon>Sanghuangporus</taxon>
    </lineage>
</organism>
<feature type="compositionally biased region" description="Acidic residues" evidence="2">
    <location>
        <begin position="113"/>
        <end position="130"/>
    </location>
</feature>
<dbReference type="Gene3D" id="3.30.70.330">
    <property type="match status" value="1"/>
</dbReference>
<evidence type="ECO:0000313" key="6">
    <source>
        <dbReference type="Proteomes" id="UP000757232"/>
    </source>
</evidence>
<feature type="region of interest" description="Disordered" evidence="2">
    <location>
        <begin position="109"/>
        <end position="149"/>
    </location>
</feature>
<evidence type="ECO:0008006" key="7">
    <source>
        <dbReference type="Google" id="ProtNLM"/>
    </source>
</evidence>
<dbReference type="Pfam" id="PF12923">
    <property type="entry name" value="RRP7"/>
    <property type="match status" value="1"/>
</dbReference>
<dbReference type="InterPro" id="IPR040447">
    <property type="entry name" value="RRM_Rrp7"/>
</dbReference>
<dbReference type="AlphaFoldDB" id="A0A9Q5NBA3"/>
<name>A0A9Q5NBA3_SANBA</name>
<dbReference type="InterPro" id="IPR040446">
    <property type="entry name" value="RRP7"/>
</dbReference>
<evidence type="ECO:0000256" key="2">
    <source>
        <dbReference type="SAM" id="MobiDB-lite"/>
    </source>
</evidence>
<protein>
    <recommendedName>
        <fullName evidence="7">Ribosomal RNA-processing protein 7 C-terminal domain-containing protein</fullName>
    </recommendedName>
</protein>
<dbReference type="InterPro" id="IPR012677">
    <property type="entry name" value="Nucleotide-bd_a/b_plait_sf"/>
</dbReference>
<proteinExistence type="inferred from homology"/>
<gene>
    <name evidence="5" type="ORF">A7U60_g5761</name>
</gene>
<dbReference type="EMBL" id="LNZH02000194">
    <property type="protein sequence ID" value="OCB87244.1"/>
    <property type="molecule type" value="Genomic_DNA"/>
</dbReference>
<accession>A0A9Q5NBA3</accession>
<comment type="similarity">
    <text evidence="1">Belongs to the RRP7 family.</text>
</comment>
<evidence type="ECO:0000313" key="5">
    <source>
        <dbReference type="EMBL" id="OCB87244.1"/>
    </source>
</evidence>
<dbReference type="GO" id="GO:0034456">
    <property type="term" value="C:UTP-C complex"/>
    <property type="evidence" value="ECO:0007669"/>
    <property type="project" value="TreeGrafter"/>
</dbReference>
<dbReference type="Proteomes" id="UP000757232">
    <property type="component" value="Unassembled WGS sequence"/>
</dbReference>
<reference evidence="5" key="1">
    <citation type="submission" date="2016-06" db="EMBL/GenBank/DDBJ databases">
        <title>Draft Genome sequence of the fungus Inonotus baumii.</title>
        <authorList>
            <person name="Zhu H."/>
            <person name="Lin W."/>
        </authorList>
    </citation>
    <scope>NUCLEOTIDE SEQUENCE</scope>
    <source>
        <strain evidence="5">821</strain>
    </source>
</reference>
<dbReference type="OrthoDB" id="5390at2759"/>
<dbReference type="GO" id="GO:0003676">
    <property type="term" value="F:nucleic acid binding"/>
    <property type="evidence" value="ECO:0007669"/>
    <property type="project" value="InterPro"/>
</dbReference>
<keyword evidence="6" id="KW-1185">Reference proteome</keyword>
<dbReference type="PANTHER" id="PTHR13191:SF0">
    <property type="entry name" value="RIBOSOMAL RNA-PROCESSING PROTEIN 7 HOMOLOG A-RELATED"/>
    <property type="match status" value="1"/>
</dbReference>